<dbReference type="EMBL" id="JANFNH010000001">
    <property type="protein sequence ID" value="MCQ4040713.1"/>
    <property type="molecule type" value="Genomic_DNA"/>
</dbReference>
<dbReference type="Pfam" id="PF00587">
    <property type="entry name" value="tRNA-synt_2b"/>
    <property type="match status" value="1"/>
</dbReference>
<protein>
    <recommendedName>
        <fullName evidence="1">Aminoacyl-tRNA synthetase class II (G/ P/ S/T) domain-containing protein</fullName>
    </recommendedName>
</protein>
<feature type="domain" description="Aminoacyl-tRNA synthetase class II (G/ P/ S/T)" evidence="1">
    <location>
        <begin position="126"/>
        <end position="284"/>
    </location>
</feature>
<comment type="caution">
    <text evidence="2">The sequence shown here is derived from an EMBL/GenBank/DDBJ whole genome shotgun (WGS) entry which is preliminary data.</text>
</comment>
<dbReference type="InterPro" id="IPR045864">
    <property type="entry name" value="aa-tRNA-synth_II/BPL/LPL"/>
</dbReference>
<evidence type="ECO:0000259" key="1">
    <source>
        <dbReference type="Pfam" id="PF00587"/>
    </source>
</evidence>
<organism evidence="2 3">
    <name type="scientific">Streptantibioticus rubrisoli</name>
    <dbReference type="NCBI Taxonomy" id="1387313"/>
    <lineage>
        <taxon>Bacteria</taxon>
        <taxon>Bacillati</taxon>
        <taxon>Actinomycetota</taxon>
        <taxon>Actinomycetes</taxon>
        <taxon>Kitasatosporales</taxon>
        <taxon>Streptomycetaceae</taxon>
        <taxon>Streptantibioticus</taxon>
    </lineage>
</organism>
<dbReference type="InterPro" id="IPR002314">
    <property type="entry name" value="aa-tRNA-synt_IIb"/>
</dbReference>
<dbReference type="Gene3D" id="3.30.930.10">
    <property type="entry name" value="Bira Bifunctional Protein, Domain 2"/>
    <property type="match status" value="1"/>
</dbReference>
<reference evidence="2 3" key="1">
    <citation type="submission" date="2022-06" db="EMBL/GenBank/DDBJ databases">
        <title>Draft genome sequence of type strain Streptomyces rubrisoli DSM 42083.</title>
        <authorList>
            <person name="Duangmal K."/>
            <person name="Klaysubun C."/>
        </authorList>
    </citation>
    <scope>NUCLEOTIDE SEQUENCE [LARGE SCALE GENOMIC DNA]</scope>
    <source>
        <strain evidence="2 3">DSM 42083</strain>
    </source>
</reference>
<sequence>MTAVEAPAVDPVRAAELARIGLSWQPSGQAALRGPLLRLAEECDRAFTTLAGIWQAEEERHPASLPARRLQRVGYLRSFPHQATFAARLAPEESNLDAFLDGPVLHQGGDVAVTELAPIAQVLTPAACYHLFNDHLGETFDAPRYLTTRNTCFRHERYYVPLRRLSSFTMREVVCLGSGGEVADFLGHARAALDEFFDLVDLPLEWLTATDPFFRPQANPKYLMQRVQPVKHEATYGGDLAIASINRHHDHFGVNFDLTRGDEPAHSGCVAFGIERWLFAITDRHGTNPAGWPGLADAAAKVRSGLGGGRV</sequence>
<evidence type="ECO:0000313" key="2">
    <source>
        <dbReference type="EMBL" id="MCQ4040713.1"/>
    </source>
</evidence>
<accession>A0ABT1P8H5</accession>
<gene>
    <name evidence="2" type="ORF">NON19_01415</name>
</gene>
<keyword evidence="3" id="KW-1185">Reference proteome</keyword>
<dbReference type="RefSeq" id="WP_255924658.1">
    <property type="nucleotide sequence ID" value="NZ_JANFNH010000001.1"/>
</dbReference>
<proteinExistence type="predicted"/>
<dbReference type="SUPFAM" id="SSF55681">
    <property type="entry name" value="Class II aaRS and biotin synthetases"/>
    <property type="match status" value="1"/>
</dbReference>
<evidence type="ECO:0000313" key="3">
    <source>
        <dbReference type="Proteomes" id="UP001206206"/>
    </source>
</evidence>
<name>A0ABT1P8H5_9ACTN</name>
<dbReference type="Proteomes" id="UP001206206">
    <property type="component" value="Unassembled WGS sequence"/>
</dbReference>